<dbReference type="STRING" id="395495.Lcho_0582"/>
<dbReference type="Proteomes" id="UP000001693">
    <property type="component" value="Chromosome"/>
</dbReference>
<protein>
    <recommendedName>
        <fullName evidence="4">Transmembrane protein</fullName>
    </recommendedName>
</protein>
<feature type="transmembrane region" description="Helical" evidence="1">
    <location>
        <begin position="44"/>
        <end position="63"/>
    </location>
</feature>
<organism evidence="2 3">
    <name type="scientific">Leptothrix cholodnii (strain ATCC 51168 / LMG 8142 / SP-6)</name>
    <name type="common">Leptothrix discophora (strain SP-6)</name>
    <dbReference type="NCBI Taxonomy" id="395495"/>
    <lineage>
        <taxon>Bacteria</taxon>
        <taxon>Pseudomonadati</taxon>
        <taxon>Pseudomonadota</taxon>
        <taxon>Betaproteobacteria</taxon>
        <taxon>Burkholderiales</taxon>
        <taxon>Sphaerotilaceae</taxon>
        <taxon>Leptothrix</taxon>
    </lineage>
</organism>
<proteinExistence type="predicted"/>
<evidence type="ECO:0008006" key="4">
    <source>
        <dbReference type="Google" id="ProtNLM"/>
    </source>
</evidence>
<feature type="transmembrane region" description="Helical" evidence="1">
    <location>
        <begin position="13"/>
        <end position="32"/>
    </location>
</feature>
<evidence type="ECO:0000256" key="1">
    <source>
        <dbReference type="SAM" id="Phobius"/>
    </source>
</evidence>
<dbReference type="eggNOG" id="ENOG50336AE">
    <property type="taxonomic scope" value="Bacteria"/>
</dbReference>
<keyword evidence="1" id="KW-0812">Transmembrane</keyword>
<dbReference type="EMBL" id="CP001013">
    <property type="protein sequence ID" value="ACB32857.1"/>
    <property type="molecule type" value="Genomic_DNA"/>
</dbReference>
<sequence length="93" mass="9738" precursor="true">MGFFDALGHLFNLFLPALGVAALAALLAKALWRRELKGVPLQRLAAHAAVAGVVATLAGLIVTGRDGRIGSYFALVLANALGLWWAAFGPGRR</sequence>
<feature type="transmembrane region" description="Helical" evidence="1">
    <location>
        <begin position="69"/>
        <end position="88"/>
    </location>
</feature>
<evidence type="ECO:0000313" key="3">
    <source>
        <dbReference type="Proteomes" id="UP000001693"/>
    </source>
</evidence>
<keyword evidence="1" id="KW-0472">Membrane</keyword>
<evidence type="ECO:0000313" key="2">
    <source>
        <dbReference type="EMBL" id="ACB32857.1"/>
    </source>
</evidence>
<dbReference type="RefSeq" id="WP_012345619.1">
    <property type="nucleotide sequence ID" value="NC_010524.1"/>
</dbReference>
<accession>B1XYX3</accession>
<gene>
    <name evidence="2" type="ordered locus">Lcho_0582</name>
</gene>
<keyword evidence="1" id="KW-1133">Transmembrane helix</keyword>
<reference evidence="2 3" key="1">
    <citation type="submission" date="2008-03" db="EMBL/GenBank/DDBJ databases">
        <title>Complete sequence of Leptothrix cholodnii SP-6.</title>
        <authorList>
            <consortium name="US DOE Joint Genome Institute"/>
            <person name="Copeland A."/>
            <person name="Lucas S."/>
            <person name="Lapidus A."/>
            <person name="Glavina del Rio T."/>
            <person name="Dalin E."/>
            <person name="Tice H."/>
            <person name="Bruce D."/>
            <person name="Goodwin L."/>
            <person name="Pitluck S."/>
            <person name="Chertkov O."/>
            <person name="Brettin T."/>
            <person name="Detter J.C."/>
            <person name="Han C."/>
            <person name="Kuske C.R."/>
            <person name="Schmutz J."/>
            <person name="Larimer F."/>
            <person name="Land M."/>
            <person name="Hauser L."/>
            <person name="Kyrpides N."/>
            <person name="Lykidis A."/>
            <person name="Emerson D."/>
            <person name="Richardson P."/>
        </authorList>
    </citation>
    <scope>NUCLEOTIDE SEQUENCE [LARGE SCALE GENOMIC DNA]</scope>
    <source>
        <strain evidence="3">ATCC 51168 / LMG 8142 / SP-6</strain>
    </source>
</reference>
<dbReference type="HOGENOM" id="CLU_164747_0_0_4"/>
<dbReference type="AlphaFoldDB" id="B1XYX3"/>
<keyword evidence="3" id="KW-1185">Reference proteome</keyword>
<dbReference type="OrthoDB" id="8908883at2"/>
<dbReference type="KEGG" id="lch:Lcho_0582"/>
<name>B1XYX3_LEPCP</name>